<reference evidence="3 5" key="2">
    <citation type="submission" date="2018-12" db="EMBL/GenBank/DDBJ databases">
        <authorList>
            <consortium name="Pathogen Informatics"/>
        </authorList>
    </citation>
    <scope>NUCLEOTIDE SEQUENCE [LARGE SCALE GENOMIC DNA]</scope>
    <source>
        <strain evidence="3 5">NCTC949</strain>
    </source>
</reference>
<feature type="transmembrane region" description="Helical" evidence="1">
    <location>
        <begin position="231"/>
        <end position="254"/>
    </location>
</feature>
<keyword evidence="1" id="KW-0812">Transmembrane</keyword>
<evidence type="ECO:0000256" key="1">
    <source>
        <dbReference type="SAM" id="Phobius"/>
    </source>
</evidence>
<dbReference type="STRING" id="35755.UL82_06465"/>
<name>A0A0F6R280_9CORY</name>
<dbReference type="Proteomes" id="UP000271380">
    <property type="component" value="Chromosome"/>
</dbReference>
<keyword evidence="1" id="KW-0472">Membrane</keyword>
<protein>
    <submittedName>
        <fullName evidence="2">Uncharacterized protein</fullName>
    </submittedName>
</protein>
<keyword evidence="4" id="KW-1185">Reference proteome</keyword>
<proteinExistence type="predicted"/>
<evidence type="ECO:0000313" key="2">
    <source>
        <dbReference type="EMBL" id="AKE41458.1"/>
    </source>
</evidence>
<dbReference type="HOGENOM" id="CLU_857161_0_0_11"/>
<dbReference type="EMBL" id="LR134377">
    <property type="protein sequence ID" value="VEH08736.1"/>
    <property type="molecule type" value="Genomic_DNA"/>
</dbReference>
<dbReference type="Proteomes" id="UP000033457">
    <property type="component" value="Chromosome"/>
</dbReference>
<feature type="transmembrane region" description="Helical" evidence="1">
    <location>
        <begin position="52"/>
        <end position="72"/>
    </location>
</feature>
<feature type="transmembrane region" description="Helical" evidence="1">
    <location>
        <begin position="200"/>
        <end position="219"/>
    </location>
</feature>
<feature type="transmembrane region" description="Helical" evidence="1">
    <location>
        <begin position="84"/>
        <end position="104"/>
    </location>
</feature>
<accession>A0A0F6R280</accession>
<sequence length="324" mass="34884">MTSNFIVSKDLEAVICVTRVAIETRIASPLEWTLVTSCTPLESNFMPAPSPYYPFLAPSLSIGTASLLLLAVLSPTMMHHNTAYAISVAALMSASAAGTLLCTLRRGEKRIFRICSAIAATIILSVGIIVGLGQLSSTSAVASIALNSVSIAMPIAVAIAFLSGFAQLSWHTSIITVFISLGPFMIAALVIRQASNTNNLLIILLSLATLLSCVLALRAFRRLSQRRLARLFAYCALLLKTIVIVLFLSISFAPLYLWPDFLKLEIINWLLLSSIMSSVLASITAYDALPTANADLNVENYLPHSAKQEYQSPAPMHQQVNQAA</sequence>
<feature type="transmembrane region" description="Helical" evidence="1">
    <location>
        <begin position="139"/>
        <end position="162"/>
    </location>
</feature>
<reference evidence="2 4" key="1">
    <citation type="journal article" date="2015" name="Genome Announc.">
        <title>Complete Genome Sequence of Corynebacterium kutscheri DSM 20755, a Corynebacterial Type Strain with Remarkably Low G+C Content of Chromosomal DNA.</title>
        <authorList>
            <person name="Ruckert C."/>
            <person name="Albersmeier A."/>
            <person name="Winkler A."/>
            <person name="Tauch A."/>
        </authorList>
    </citation>
    <scope>NUCLEOTIDE SEQUENCE [LARGE SCALE GENOMIC DNA]</scope>
    <source>
        <strain evidence="2 4">DSM 20755</strain>
    </source>
</reference>
<gene>
    <name evidence="3" type="ORF">NCTC949_01859</name>
    <name evidence="2" type="ORF">UL82_06465</name>
</gene>
<keyword evidence="1" id="KW-1133">Transmembrane helix</keyword>
<organism evidence="2 4">
    <name type="scientific">Corynebacterium kutscheri</name>
    <dbReference type="NCBI Taxonomy" id="35755"/>
    <lineage>
        <taxon>Bacteria</taxon>
        <taxon>Bacillati</taxon>
        <taxon>Actinomycetota</taxon>
        <taxon>Actinomycetes</taxon>
        <taxon>Mycobacteriales</taxon>
        <taxon>Corynebacteriaceae</taxon>
        <taxon>Corynebacterium</taxon>
    </lineage>
</organism>
<feature type="transmembrane region" description="Helical" evidence="1">
    <location>
        <begin position="266"/>
        <end position="286"/>
    </location>
</feature>
<feature type="transmembrane region" description="Helical" evidence="1">
    <location>
        <begin position="111"/>
        <end position="133"/>
    </location>
</feature>
<evidence type="ECO:0000313" key="3">
    <source>
        <dbReference type="EMBL" id="VEH08736.1"/>
    </source>
</evidence>
<evidence type="ECO:0000313" key="5">
    <source>
        <dbReference type="Proteomes" id="UP000271380"/>
    </source>
</evidence>
<dbReference type="AlphaFoldDB" id="A0A0F6R280"/>
<evidence type="ECO:0000313" key="4">
    <source>
        <dbReference type="Proteomes" id="UP000033457"/>
    </source>
</evidence>
<feature type="transmembrane region" description="Helical" evidence="1">
    <location>
        <begin position="174"/>
        <end position="194"/>
    </location>
</feature>
<dbReference type="EMBL" id="CP011312">
    <property type="protein sequence ID" value="AKE41458.1"/>
    <property type="molecule type" value="Genomic_DNA"/>
</dbReference>
<dbReference type="KEGG" id="cku:UL82_06465"/>